<dbReference type="GO" id="GO:0015031">
    <property type="term" value="P:protein transport"/>
    <property type="evidence" value="ECO:0007669"/>
    <property type="project" value="UniProtKB-KW"/>
</dbReference>
<reference evidence="12 13" key="1">
    <citation type="submission" date="2016-11" db="EMBL/GenBank/DDBJ databases">
        <authorList>
            <person name="Jaros S."/>
            <person name="Januszkiewicz K."/>
            <person name="Wedrychowicz H."/>
        </authorList>
    </citation>
    <scope>NUCLEOTIDE SEQUENCE [LARGE SCALE GENOMIC DNA]</scope>
    <source>
        <strain evidence="12">NCIMB 2154T</strain>
    </source>
</reference>
<dbReference type="GeneID" id="47721876"/>
<evidence type="ECO:0000259" key="11">
    <source>
        <dbReference type="PROSITE" id="PS52015"/>
    </source>
</evidence>
<gene>
    <name evidence="12" type="ORF">MARIT_0272</name>
</gene>
<proteinExistence type="inferred from homology"/>
<evidence type="ECO:0000256" key="2">
    <source>
        <dbReference type="ARBA" id="ARBA00006555"/>
    </source>
</evidence>
<dbReference type="RefSeq" id="WP_100210562.1">
    <property type="nucleotide sequence ID" value="NZ_CP138495.1"/>
</dbReference>
<dbReference type="GO" id="GO:0055085">
    <property type="term" value="P:transmembrane transport"/>
    <property type="evidence" value="ECO:0007669"/>
    <property type="project" value="InterPro"/>
</dbReference>
<evidence type="ECO:0000256" key="3">
    <source>
        <dbReference type="ARBA" id="ARBA00022448"/>
    </source>
</evidence>
<comment type="similarity">
    <text evidence="2">Belongs to the TonB family.</text>
</comment>
<comment type="subcellular location">
    <subcellularLocation>
        <location evidence="1">Cell inner membrane</location>
        <topology evidence="1">Single-pass membrane protein</topology>
        <orientation evidence="1">Periplasmic side</orientation>
    </subcellularLocation>
</comment>
<evidence type="ECO:0000256" key="10">
    <source>
        <dbReference type="SAM" id="SignalP"/>
    </source>
</evidence>
<evidence type="ECO:0000256" key="8">
    <source>
        <dbReference type="ARBA" id="ARBA00022989"/>
    </source>
</evidence>
<dbReference type="GO" id="GO:0031992">
    <property type="term" value="F:energy transducer activity"/>
    <property type="evidence" value="ECO:0007669"/>
    <property type="project" value="TreeGrafter"/>
</dbReference>
<evidence type="ECO:0000313" key="13">
    <source>
        <dbReference type="Proteomes" id="UP000231564"/>
    </source>
</evidence>
<feature type="chain" id="PRO_5013970879" description="TonB C-terminal domain-containing protein" evidence="10">
    <location>
        <begin position="20"/>
        <end position="231"/>
    </location>
</feature>
<keyword evidence="9" id="KW-0472">Membrane</keyword>
<dbReference type="SUPFAM" id="SSF74653">
    <property type="entry name" value="TolA/TonB C-terminal domain"/>
    <property type="match status" value="1"/>
</dbReference>
<dbReference type="Proteomes" id="UP000231564">
    <property type="component" value="Chromosome MARIT"/>
</dbReference>
<dbReference type="AlphaFoldDB" id="A0A2H1E6T6"/>
<keyword evidence="5" id="KW-0997">Cell inner membrane</keyword>
<keyword evidence="7" id="KW-0653">Protein transport</keyword>
<evidence type="ECO:0000256" key="7">
    <source>
        <dbReference type="ARBA" id="ARBA00022927"/>
    </source>
</evidence>
<keyword evidence="8" id="KW-1133">Transmembrane helix</keyword>
<dbReference type="STRING" id="1349785.GCA_000509405_00585"/>
<dbReference type="InterPro" id="IPR006260">
    <property type="entry name" value="TonB/TolA_C"/>
</dbReference>
<dbReference type="Pfam" id="PF03544">
    <property type="entry name" value="TonB_C"/>
    <property type="match status" value="1"/>
</dbReference>
<name>A0A2H1E6T6_9FLAO</name>
<accession>A0A2H1E6T6</accession>
<evidence type="ECO:0000256" key="1">
    <source>
        <dbReference type="ARBA" id="ARBA00004383"/>
    </source>
</evidence>
<feature type="domain" description="TonB C-terminal" evidence="11">
    <location>
        <begin position="140"/>
        <end position="231"/>
    </location>
</feature>
<dbReference type="OrthoDB" id="1522859at2"/>
<dbReference type="PROSITE" id="PS52015">
    <property type="entry name" value="TONB_CTD"/>
    <property type="match status" value="1"/>
</dbReference>
<evidence type="ECO:0000313" key="12">
    <source>
        <dbReference type="EMBL" id="SFZ80182.1"/>
    </source>
</evidence>
<evidence type="ECO:0000256" key="4">
    <source>
        <dbReference type="ARBA" id="ARBA00022475"/>
    </source>
</evidence>
<keyword evidence="10" id="KW-0732">Signal</keyword>
<dbReference type="Gene3D" id="3.30.1150.10">
    <property type="match status" value="1"/>
</dbReference>
<feature type="signal peptide" evidence="10">
    <location>
        <begin position="1"/>
        <end position="19"/>
    </location>
</feature>
<protein>
    <recommendedName>
        <fullName evidence="11">TonB C-terminal domain-containing protein</fullName>
    </recommendedName>
</protein>
<keyword evidence="6" id="KW-0812">Transmembrane</keyword>
<dbReference type="EMBL" id="LT634361">
    <property type="protein sequence ID" value="SFZ80182.1"/>
    <property type="molecule type" value="Genomic_DNA"/>
</dbReference>
<organism evidence="12 13">
    <name type="scientific">Tenacibaculum maritimum NCIMB 2154</name>
    <dbReference type="NCBI Taxonomy" id="1349785"/>
    <lineage>
        <taxon>Bacteria</taxon>
        <taxon>Pseudomonadati</taxon>
        <taxon>Bacteroidota</taxon>
        <taxon>Flavobacteriia</taxon>
        <taxon>Flavobacteriales</taxon>
        <taxon>Flavobacteriaceae</taxon>
        <taxon>Tenacibaculum</taxon>
    </lineage>
</organism>
<dbReference type="InterPro" id="IPR051045">
    <property type="entry name" value="TonB-dependent_transducer"/>
</dbReference>
<evidence type="ECO:0000256" key="6">
    <source>
        <dbReference type="ARBA" id="ARBA00022692"/>
    </source>
</evidence>
<keyword evidence="3" id="KW-0813">Transport</keyword>
<sequence length="231" mass="26361">MKKRLLSFILVFVFHVLIAQEICESPNSSQKDVNTISKCSAEKSKAPENASGFISQKVRYLKKRNVEKTPKERKYTNNLNPLEHKELAATFEASLKNNIKHIAYEISKKENEEAISFTSIEKTPLFSSCQNTYEENEKDCFNRKMSDHLTEHFKYPQENSTLGGKGTILVSFTVNENGYVTNILTTGSENGVFLKKEIKRVISKLPRLIPGKHQGKNVSVNYTFPMDFNLD</sequence>
<dbReference type="InterPro" id="IPR037682">
    <property type="entry name" value="TonB_C"/>
</dbReference>
<dbReference type="NCBIfam" id="TIGR01352">
    <property type="entry name" value="tonB_Cterm"/>
    <property type="match status" value="1"/>
</dbReference>
<dbReference type="PANTHER" id="PTHR33446:SF2">
    <property type="entry name" value="PROTEIN TONB"/>
    <property type="match status" value="1"/>
</dbReference>
<dbReference type="GO" id="GO:0098797">
    <property type="term" value="C:plasma membrane protein complex"/>
    <property type="evidence" value="ECO:0007669"/>
    <property type="project" value="TreeGrafter"/>
</dbReference>
<keyword evidence="13" id="KW-1185">Reference proteome</keyword>
<dbReference type="PANTHER" id="PTHR33446">
    <property type="entry name" value="PROTEIN TONB-RELATED"/>
    <property type="match status" value="1"/>
</dbReference>
<evidence type="ECO:0000256" key="5">
    <source>
        <dbReference type="ARBA" id="ARBA00022519"/>
    </source>
</evidence>
<keyword evidence="4" id="KW-1003">Cell membrane</keyword>
<evidence type="ECO:0000256" key="9">
    <source>
        <dbReference type="ARBA" id="ARBA00023136"/>
    </source>
</evidence>
<dbReference type="KEGG" id="tmar:MARIT_0272"/>